<accession>A0A7V7TUT3</accession>
<reference evidence="2 3" key="1">
    <citation type="submission" date="2019-09" db="EMBL/GenBank/DDBJ databases">
        <title>YIM 132180 draft genome.</title>
        <authorList>
            <person name="Zhang K."/>
        </authorList>
    </citation>
    <scope>NUCLEOTIDE SEQUENCE [LARGE SCALE GENOMIC DNA]</scope>
    <source>
        <strain evidence="2 3">YIM 132180</strain>
    </source>
</reference>
<evidence type="ECO:0000313" key="2">
    <source>
        <dbReference type="EMBL" id="KAB0676869.1"/>
    </source>
</evidence>
<evidence type="ECO:0000313" key="3">
    <source>
        <dbReference type="Proteomes" id="UP000432089"/>
    </source>
</evidence>
<dbReference type="AlphaFoldDB" id="A0A7V7TUT3"/>
<keyword evidence="3" id="KW-1185">Reference proteome</keyword>
<name>A0A7V7TUT3_9HYPH</name>
<gene>
    <name evidence="2" type="ORF">F6X38_20070</name>
</gene>
<dbReference type="RefSeq" id="WP_150972897.1">
    <property type="nucleotide sequence ID" value="NZ_VZDO01000020.1"/>
</dbReference>
<protein>
    <submittedName>
        <fullName evidence="2">Uncharacterized protein</fullName>
    </submittedName>
</protein>
<feature type="region of interest" description="Disordered" evidence="1">
    <location>
        <begin position="236"/>
        <end position="255"/>
    </location>
</feature>
<dbReference type="EMBL" id="VZDO01000020">
    <property type="protein sequence ID" value="KAB0676869.1"/>
    <property type="molecule type" value="Genomic_DNA"/>
</dbReference>
<evidence type="ECO:0000256" key="1">
    <source>
        <dbReference type="SAM" id="MobiDB-lite"/>
    </source>
</evidence>
<dbReference type="Proteomes" id="UP000432089">
    <property type="component" value="Unassembled WGS sequence"/>
</dbReference>
<comment type="caution">
    <text evidence="2">The sequence shown here is derived from an EMBL/GenBank/DDBJ whole genome shotgun (WGS) entry which is preliminary data.</text>
</comment>
<sequence length="255" mass="27085">MWRFEFTVVADLTANVFSACFVIFLVLSAAPFAPAAAPEGRDLERQLVLVEGRPLSGAERVDLLYARTDPARPSVDLFADRAALPDGTTLDAQRDGLSQLSANVGLFVFANDRYAAVAEGLRARGLPFREIDVPAALRDPAAPDRGWSPAFLQLAAQRLDRPAFVAALARLLDAGPGGPSARPAATTQAAPAGEAATLADRIRGVARTASDIAMPLAGLLVLALIERRFPRRRCRSARGGPNIGTLPLASPDRRI</sequence>
<organism evidence="2 3">
    <name type="scientific">Plantimonas leprariae</name>
    <dbReference type="NCBI Taxonomy" id="2615207"/>
    <lineage>
        <taxon>Bacteria</taxon>
        <taxon>Pseudomonadati</taxon>
        <taxon>Pseudomonadota</taxon>
        <taxon>Alphaproteobacteria</taxon>
        <taxon>Hyphomicrobiales</taxon>
        <taxon>Aurantimonadaceae</taxon>
        <taxon>Plantimonas</taxon>
    </lineage>
</organism>
<proteinExistence type="predicted"/>